<dbReference type="SUPFAM" id="SSF53850">
    <property type="entry name" value="Periplasmic binding protein-like II"/>
    <property type="match status" value="1"/>
</dbReference>
<dbReference type="EMBL" id="JLXW01000002">
    <property type="protein sequence ID" value="KBZ68903.1"/>
    <property type="molecule type" value="Genomic_DNA"/>
</dbReference>
<dbReference type="RefSeq" id="WP_044484217.1">
    <property type="nucleotide sequence ID" value="NZ_KK328284.1"/>
</dbReference>
<proteinExistence type="predicted"/>
<keyword evidence="3" id="KW-1185">Reference proteome</keyword>
<dbReference type="Gene3D" id="3.40.190.10">
    <property type="entry name" value="Periplasmic binding protein-like II"/>
    <property type="match status" value="2"/>
</dbReference>
<dbReference type="Pfam" id="PF09084">
    <property type="entry name" value="NMT1"/>
    <property type="match status" value="1"/>
</dbReference>
<evidence type="ECO:0000313" key="3">
    <source>
        <dbReference type="Proteomes" id="UP000025947"/>
    </source>
</evidence>
<name>A0A051UIX6_9MYCO</name>
<organism evidence="2 3">
    <name type="scientific">Mycobacterium [tuberculosis] TKK-01-0051</name>
    <dbReference type="NCBI Taxonomy" id="1324261"/>
    <lineage>
        <taxon>Bacteria</taxon>
        <taxon>Bacillati</taxon>
        <taxon>Actinomycetota</taxon>
        <taxon>Actinomycetes</taxon>
        <taxon>Mycobacteriales</taxon>
        <taxon>Mycobacteriaceae</taxon>
        <taxon>Mycobacterium</taxon>
        <taxon>Mycobacterium avium complex (MAC)</taxon>
    </lineage>
</organism>
<dbReference type="Proteomes" id="UP000025947">
    <property type="component" value="Unassembled WGS sequence"/>
</dbReference>
<evidence type="ECO:0000259" key="1">
    <source>
        <dbReference type="Pfam" id="PF09084"/>
    </source>
</evidence>
<evidence type="ECO:0000313" key="2">
    <source>
        <dbReference type="EMBL" id="KBZ68903.1"/>
    </source>
</evidence>
<dbReference type="PATRIC" id="fig|1324261.3.peg.1479"/>
<dbReference type="AlphaFoldDB" id="A0A051UIX6"/>
<gene>
    <name evidence="2" type="ORF">K875_01460</name>
</gene>
<comment type="caution">
    <text evidence="2">The sequence shown here is derived from an EMBL/GenBank/DDBJ whole genome shotgun (WGS) entry which is preliminary data.</text>
</comment>
<reference evidence="2 3" key="1">
    <citation type="submission" date="2014-04" db="EMBL/GenBank/DDBJ databases">
        <title>The Genome Sequence of Mycobacterium tuberculosis TKK-01-0051.</title>
        <authorList>
            <consortium name="The Broad Institute Genomics Platform"/>
            <consortium name="The Broad Institute Genome Sequencing Center for Infectious Disease"/>
            <person name="Earl A.M."/>
            <person name="Cohen K."/>
            <person name="Pym A."/>
            <person name="Bishai W."/>
            <person name="Maharaj K."/>
            <person name="Desjardins C."/>
            <person name="Abeel T."/>
            <person name="Young S."/>
            <person name="Zeng Q."/>
            <person name="Gargeya S."/>
            <person name="Abouelleil A."/>
            <person name="Alvarado L."/>
            <person name="Chapman S.B."/>
            <person name="Gainer-Dewar J."/>
            <person name="Goldberg J."/>
            <person name="Griggs A."/>
            <person name="Gujja S."/>
            <person name="Hansen M."/>
            <person name="Howarth C."/>
            <person name="Imamovic A."/>
            <person name="Larimer J."/>
            <person name="Murphy C."/>
            <person name="Naylor J."/>
            <person name="Pearson M."/>
            <person name="Poon T.W."/>
            <person name="Priest M."/>
            <person name="Roberts A."/>
            <person name="Saif S."/>
            <person name="Shea T."/>
            <person name="Sykes S."/>
            <person name="Wortman J."/>
            <person name="Nusbaum C."/>
            <person name="Birren B."/>
        </authorList>
    </citation>
    <scope>NUCLEOTIDE SEQUENCE [LARGE SCALE GENOMIC DNA]</scope>
    <source>
        <strain evidence="2 3">TKK-01-0051</strain>
    </source>
</reference>
<dbReference type="HOGENOM" id="CLU_959040_0_0_11"/>
<feature type="domain" description="SsuA/THI5-like" evidence="1">
    <location>
        <begin position="21"/>
        <end position="222"/>
    </location>
</feature>
<protein>
    <recommendedName>
        <fullName evidence="1">SsuA/THI5-like domain-containing protein</fullName>
    </recommendedName>
</protein>
<dbReference type="InterPro" id="IPR015168">
    <property type="entry name" value="SsuA/THI5"/>
</dbReference>
<accession>A0A051UIX6</accession>
<sequence>MQTIDLAYVGRGIHEELVAHVADQEDYYRDEGIHVAIRDGVGWSAQRLRHVAVIGLGRALLSRLHDGIGWKALGVNTDRPLFWFLGNAQVRSMADLRGRRLAVHPAESPPGTFARIVLRQHGLDPDRDVHCVVRHPGDYQMDLRRMRDGSIDAAYVGSTLSPEQIATEEGFHLLAWVGDHFQIPTVGVAVDPVHLPPDSPPLQAMLGAHRRALRLLVEQPGRAADYVNWFLDRLTAEEAKRHYARYVGPYFTPAYRVDVRRAQRAIDAVAGELGVGSTLATDFYECGSGLRPPDGQ</sequence>